<dbReference type="Proteomes" id="UP000288716">
    <property type="component" value="Unassembled WGS sequence"/>
</dbReference>
<dbReference type="InterPro" id="IPR043136">
    <property type="entry name" value="B30.2/SPRY_sf"/>
</dbReference>
<dbReference type="STRING" id="299467.A0A443SIJ1"/>
<dbReference type="InterPro" id="IPR003877">
    <property type="entry name" value="SPRY_dom"/>
</dbReference>
<comment type="caution">
    <text evidence="3">The sequence shown here is derived from an EMBL/GenBank/DDBJ whole genome shotgun (WGS) entry which is preliminary data.</text>
</comment>
<dbReference type="Pfam" id="PF00622">
    <property type="entry name" value="SPRY"/>
    <property type="match status" value="1"/>
</dbReference>
<evidence type="ECO:0000313" key="3">
    <source>
        <dbReference type="EMBL" id="RWS27330.1"/>
    </source>
</evidence>
<dbReference type="Gene3D" id="2.60.120.920">
    <property type="match status" value="2"/>
</dbReference>
<feature type="domain" description="B30.2/SPRY" evidence="2">
    <location>
        <begin position="20"/>
        <end position="237"/>
    </location>
</feature>
<dbReference type="EMBL" id="NCKV01002098">
    <property type="protein sequence ID" value="RWS27330.1"/>
    <property type="molecule type" value="Genomic_DNA"/>
</dbReference>
<evidence type="ECO:0000259" key="2">
    <source>
        <dbReference type="PROSITE" id="PS50188"/>
    </source>
</evidence>
<dbReference type="InterPro" id="IPR001870">
    <property type="entry name" value="B30.2/SPRY"/>
</dbReference>
<name>A0A443SIJ1_9ACAR</name>
<feature type="compositionally biased region" description="Acidic residues" evidence="1">
    <location>
        <begin position="405"/>
        <end position="420"/>
    </location>
</feature>
<dbReference type="OrthoDB" id="25503at2759"/>
<dbReference type="PANTHER" id="PTHR12864">
    <property type="entry name" value="RAN BINDING PROTEIN 9-RELATED"/>
    <property type="match status" value="1"/>
</dbReference>
<dbReference type="SUPFAM" id="SSF49899">
    <property type="entry name" value="Concanavalin A-like lectins/glucanases"/>
    <property type="match status" value="2"/>
</dbReference>
<proteinExistence type="predicted"/>
<dbReference type="InterPro" id="IPR035783">
    <property type="entry name" value="SPRYD3_SPRY"/>
</dbReference>
<dbReference type="InterPro" id="IPR013320">
    <property type="entry name" value="ConA-like_dom_sf"/>
</dbReference>
<dbReference type="SMART" id="SM00449">
    <property type="entry name" value="SPRY"/>
    <property type="match status" value="2"/>
</dbReference>
<evidence type="ECO:0000313" key="4">
    <source>
        <dbReference type="Proteomes" id="UP000288716"/>
    </source>
</evidence>
<dbReference type="PROSITE" id="PS50188">
    <property type="entry name" value="B302_SPRY"/>
    <property type="match status" value="1"/>
</dbReference>
<dbReference type="VEuPathDB" id="VectorBase:LDEU004710"/>
<organism evidence="3 4">
    <name type="scientific">Leptotrombidium deliense</name>
    <dbReference type="NCBI Taxonomy" id="299467"/>
    <lineage>
        <taxon>Eukaryota</taxon>
        <taxon>Metazoa</taxon>
        <taxon>Ecdysozoa</taxon>
        <taxon>Arthropoda</taxon>
        <taxon>Chelicerata</taxon>
        <taxon>Arachnida</taxon>
        <taxon>Acari</taxon>
        <taxon>Acariformes</taxon>
        <taxon>Trombidiformes</taxon>
        <taxon>Prostigmata</taxon>
        <taxon>Anystina</taxon>
        <taxon>Parasitengona</taxon>
        <taxon>Trombiculoidea</taxon>
        <taxon>Trombiculidae</taxon>
        <taxon>Leptotrombidium</taxon>
    </lineage>
</organism>
<sequence>MDAALQPRLLRVFRLNADNVRDMVPQQWPGVRYGLIAAGNNEVARKAQWERVTLESDDLLSYAPDEKSLPGVYIAANAMHPDANDYFEIEIIDCGLSGDIAIGLVPCNHPLDQLPGLVSGTLGYHSGDGKIYFGHQRGTSVTSKCEVGDRIGCGIRIDNSQLPPHFAASRIKHGGNARVNMLRLLPFLKLRVFFTLNGNEIASSMITPLLYRGGLYPAIALCSPGEEVKLNLNSRWIPPFVPESISDDSLMCVDSYEDDWLRLHDVRLNGCYLEYCGRGKSILDVGLAQARRPLDTRYHYFEIEIIDPGENCYIAIGLTKRDYPSRSHPGWNPGSIAYHADDGKIFVGSGGGDPLAPKCHRGDIMGCGIIYPSDYNPCTITDDKWSSRKDSSDESDYFRTHEEYSETDFDSDELYDENDDSDDFRRIPLSAINDQIYKRRAAKNEVKYDMSTKVIVYFTRNGKTVGEKEVYIPEGGFFPTVGMLSTAEKVKVDLHPMTG</sequence>
<feature type="compositionally biased region" description="Basic and acidic residues" evidence="1">
    <location>
        <begin position="384"/>
        <end position="404"/>
    </location>
</feature>
<protein>
    <submittedName>
        <fullName evidence="3">SPRY domain-containing protein 3-like isoform X2</fullName>
    </submittedName>
</protein>
<dbReference type="InterPro" id="IPR050618">
    <property type="entry name" value="Ubq-SigPath_Reg"/>
</dbReference>
<keyword evidence="4" id="KW-1185">Reference proteome</keyword>
<evidence type="ECO:0000256" key="1">
    <source>
        <dbReference type="SAM" id="MobiDB-lite"/>
    </source>
</evidence>
<dbReference type="AlphaFoldDB" id="A0A443SIJ1"/>
<dbReference type="CDD" id="cd12908">
    <property type="entry name" value="SPRYD3"/>
    <property type="match status" value="1"/>
</dbReference>
<gene>
    <name evidence="3" type="ORF">B4U80_02066</name>
</gene>
<reference evidence="3 4" key="1">
    <citation type="journal article" date="2018" name="Gigascience">
        <title>Genomes of trombidid mites reveal novel predicted allergens and laterally-transferred genes associated with secondary metabolism.</title>
        <authorList>
            <person name="Dong X."/>
            <person name="Chaisiri K."/>
            <person name="Xia D."/>
            <person name="Armstrong S.D."/>
            <person name="Fang Y."/>
            <person name="Donnelly M.J."/>
            <person name="Kadowaki T."/>
            <person name="McGarry J.W."/>
            <person name="Darby A.C."/>
            <person name="Makepeace B.L."/>
        </authorList>
    </citation>
    <scope>NUCLEOTIDE SEQUENCE [LARGE SCALE GENOMIC DNA]</scope>
    <source>
        <strain evidence="3">UoL-UT</strain>
    </source>
</reference>
<accession>A0A443SIJ1</accession>
<feature type="region of interest" description="Disordered" evidence="1">
    <location>
        <begin position="384"/>
        <end position="420"/>
    </location>
</feature>